<dbReference type="AlphaFoldDB" id="A0A1H6BU42"/>
<dbReference type="Proteomes" id="UP000236740">
    <property type="component" value="Unassembled WGS sequence"/>
</dbReference>
<accession>A0A1H6BU42</accession>
<dbReference type="EMBL" id="FNVN01000005">
    <property type="protein sequence ID" value="SEG64189.1"/>
    <property type="molecule type" value="Genomic_DNA"/>
</dbReference>
<proteinExistence type="predicted"/>
<evidence type="ECO:0000313" key="1">
    <source>
        <dbReference type="EMBL" id="SEG64189.1"/>
    </source>
</evidence>
<reference evidence="1 2" key="1">
    <citation type="submission" date="2016-10" db="EMBL/GenBank/DDBJ databases">
        <authorList>
            <person name="de Groot N.N."/>
        </authorList>
    </citation>
    <scope>NUCLEOTIDE SEQUENCE [LARGE SCALE GENOMIC DNA]</scope>
    <source>
        <strain evidence="1 2">CGMCC 1.10331</strain>
    </source>
</reference>
<organism evidence="1 2">
    <name type="scientific">Halobellus limi</name>
    <dbReference type="NCBI Taxonomy" id="699433"/>
    <lineage>
        <taxon>Archaea</taxon>
        <taxon>Methanobacteriati</taxon>
        <taxon>Methanobacteriota</taxon>
        <taxon>Stenosarchaea group</taxon>
        <taxon>Halobacteria</taxon>
        <taxon>Halobacteriales</taxon>
        <taxon>Haloferacaceae</taxon>
        <taxon>Halobellus</taxon>
    </lineage>
</organism>
<name>A0A1H6BU42_9EURY</name>
<evidence type="ECO:0000313" key="2">
    <source>
        <dbReference type="Proteomes" id="UP000236740"/>
    </source>
</evidence>
<sequence length="247" mass="27811">MKRVTQFAAVCVVCLLLTAGCTAPTNVPPSSPELTEDDVTDTSALIQAHTDTLRSQPFTVRSTTTIRDTNNTFTATINRSWRVDPRQSVRALAIRTPTATGDAPRSYQQAPERISAWRHGNETTVRIESDTGVQVRQVQLLNTSVRLNRVLHRQLIYRYSTRQNTTVETLTRNGTQFYRMMANLNDTHVSSNASMTLLVNQRGYVQQIKTRQTVAYRSGPRVITETVRFSRVDNTRVEPPSWVETGA</sequence>
<protein>
    <submittedName>
        <fullName evidence="1">Uncharacterized protein</fullName>
    </submittedName>
</protein>
<dbReference type="PROSITE" id="PS51257">
    <property type="entry name" value="PROKAR_LIPOPROTEIN"/>
    <property type="match status" value="1"/>
</dbReference>
<keyword evidence="2" id="KW-1185">Reference proteome</keyword>
<gene>
    <name evidence="1" type="ORF">SAMN04488133_3032</name>
</gene>